<dbReference type="OrthoDB" id="489287at2"/>
<comment type="caution">
    <text evidence="2">The sequence shown here is derived from an EMBL/GenBank/DDBJ whole genome shotgun (WGS) entry which is preliminary data.</text>
</comment>
<accession>A0A368MWS6</accession>
<sequence>MNLPYSSAVPINLLASCFNSTSATYKFYWLLAILDAAEEGKREVSKKELFARMLSTSWYTVNYFNISFGFQDLIQKAVQEIKELEDIRIDADRSLIFQKLSNPTSAKTEVLLKHFDKNVPHWFLSPWYPGRNKQDIYILSQENSHSPLYALYRDKIIINSDWVEYLQKNSRIIRDFIYWNLAMFLQIRNPNVPDIPNKLIKPATRSTLLNQRKFWDMILDEVGSLECIYTGKKLTKGNYHVEHFVPYSFVSHNQIWNLIPGDICFNLSKSNKLPVMDRYFEGFFNLQKLALDVYLDKKPQEKLLQEYFYIDKNFAEGIDRDKFFQVINPLITIASNNGFNFYTEKPC</sequence>
<protein>
    <recommendedName>
        <fullName evidence="1">HNH nuclease domain-containing protein</fullName>
    </recommendedName>
</protein>
<name>A0A368MWS6_9FLAO</name>
<evidence type="ECO:0000259" key="1">
    <source>
        <dbReference type="Pfam" id="PF13395"/>
    </source>
</evidence>
<dbReference type="InterPro" id="IPR003615">
    <property type="entry name" value="HNH_nuc"/>
</dbReference>
<dbReference type="Pfam" id="PF13395">
    <property type="entry name" value="HNH_4"/>
    <property type="match status" value="1"/>
</dbReference>
<organism evidence="2 3">
    <name type="scientific">Chryseobacterium lacus</name>
    <dbReference type="NCBI Taxonomy" id="2058346"/>
    <lineage>
        <taxon>Bacteria</taxon>
        <taxon>Pseudomonadati</taxon>
        <taxon>Bacteroidota</taxon>
        <taxon>Flavobacteriia</taxon>
        <taxon>Flavobacteriales</taxon>
        <taxon>Weeksellaceae</taxon>
        <taxon>Chryseobacterium group</taxon>
        <taxon>Chryseobacterium</taxon>
    </lineage>
</organism>
<evidence type="ECO:0000313" key="2">
    <source>
        <dbReference type="EMBL" id="RCU42303.1"/>
    </source>
</evidence>
<keyword evidence="3" id="KW-1185">Reference proteome</keyword>
<dbReference type="AlphaFoldDB" id="A0A368MWS6"/>
<dbReference type="Proteomes" id="UP000252172">
    <property type="component" value="Unassembled WGS sequence"/>
</dbReference>
<proteinExistence type="predicted"/>
<gene>
    <name evidence="2" type="ORF">DQ356_10270</name>
</gene>
<dbReference type="Gene3D" id="1.10.30.50">
    <property type="match status" value="1"/>
</dbReference>
<evidence type="ECO:0000313" key="3">
    <source>
        <dbReference type="Proteomes" id="UP000252172"/>
    </source>
</evidence>
<reference evidence="2 3" key="1">
    <citation type="submission" date="2018-07" db="EMBL/GenBank/DDBJ databases">
        <title>Chryseobacterium lacus sp. nov., isolated from lake water.</title>
        <authorList>
            <person name="Li C.-M."/>
        </authorList>
    </citation>
    <scope>NUCLEOTIDE SEQUENCE [LARGE SCALE GENOMIC DNA]</scope>
    <source>
        <strain evidence="2 3">YLOS41</strain>
    </source>
</reference>
<dbReference type="EMBL" id="QPIE01000007">
    <property type="protein sequence ID" value="RCU42303.1"/>
    <property type="molecule type" value="Genomic_DNA"/>
</dbReference>
<dbReference type="RefSeq" id="WP_114304404.1">
    <property type="nucleotide sequence ID" value="NZ_QPIE01000007.1"/>
</dbReference>
<feature type="domain" description="HNH nuclease" evidence="1">
    <location>
        <begin position="227"/>
        <end position="274"/>
    </location>
</feature>